<organism evidence="2 3">
    <name type="scientific">Agromyces soli</name>
    <dbReference type="NCBI Taxonomy" id="659012"/>
    <lineage>
        <taxon>Bacteria</taxon>
        <taxon>Bacillati</taxon>
        <taxon>Actinomycetota</taxon>
        <taxon>Actinomycetes</taxon>
        <taxon>Micrococcales</taxon>
        <taxon>Microbacteriaceae</taxon>
        <taxon>Agromyces</taxon>
    </lineage>
</organism>
<sequence length="175" mass="18216">MADPYYGEIRTVGFNYAPAGWAMCNGQILPIQQNTPLFSILGTQYGGDGVRTFGLPNLNGYVAMGQGSGPGLTPRIPGEATGSPTVTLLTTEMPQHTHPAMSVDAAATTGAATNGAWAQQKYGRVARRAFTGTQNVTMRPDALGLAGGGQAHNNLPPVLGLCFIICLSGIFPPRP</sequence>
<protein>
    <submittedName>
        <fullName evidence="2">Tail fiber protein</fullName>
    </submittedName>
</protein>
<dbReference type="SUPFAM" id="SSF88874">
    <property type="entry name" value="Receptor-binding domain of short tail fibre protein gp12"/>
    <property type="match status" value="1"/>
</dbReference>
<evidence type="ECO:0000313" key="3">
    <source>
        <dbReference type="Proteomes" id="UP000831304"/>
    </source>
</evidence>
<dbReference type="EMBL" id="CP094533">
    <property type="protein sequence ID" value="UOE27288.1"/>
    <property type="molecule type" value="Genomic_DNA"/>
</dbReference>
<keyword evidence="3" id="KW-1185">Reference proteome</keyword>
<proteinExistence type="predicted"/>
<dbReference type="Gene3D" id="3.90.1340.10">
    <property type="entry name" value="Phage tail collar domain"/>
    <property type="match status" value="1"/>
</dbReference>
<evidence type="ECO:0000259" key="1">
    <source>
        <dbReference type="Pfam" id="PF07484"/>
    </source>
</evidence>
<feature type="domain" description="Phage tail collar" evidence="1">
    <location>
        <begin position="7"/>
        <end position="62"/>
    </location>
</feature>
<reference evidence="2 3" key="1">
    <citation type="submission" date="2022-03" db="EMBL/GenBank/DDBJ databases">
        <title>Agromyces sp. isolated from the gut of P. brevitarsis seulensis larvae.</title>
        <authorList>
            <person name="Won M."/>
            <person name="Kwon S.-W."/>
        </authorList>
    </citation>
    <scope>NUCLEOTIDE SEQUENCE [LARGE SCALE GENOMIC DNA]</scope>
    <source>
        <strain evidence="2 3">KACC 16215</strain>
    </source>
</reference>
<name>A0ABY4AZN6_9MICO</name>
<gene>
    <name evidence="2" type="ORF">MTP13_05770</name>
</gene>
<dbReference type="InterPro" id="IPR037053">
    <property type="entry name" value="Phage_tail_collar_dom_sf"/>
</dbReference>
<dbReference type="InterPro" id="IPR011083">
    <property type="entry name" value="Phage_tail_collar_dom"/>
</dbReference>
<dbReference type="Pfam" id="PF07484">
    <property type="entry name" value="Collar"/>
    <property type="match status" value="1"/>
</dbReference>
<dbReference type="RefSeq" id="WP_243570130.1">
    <property type="nucleotide sequence ID" value="NZ_BAAARD010000002.1"/>
</dbReference>
<accession>A0ABY4AZN6</accession>
<dbReference type="Proteomes" id="UP000831304">
    <property type="component" value="Chromosome"/>
</dbReference>
<evidence type="ECO:0000313" key="2">
    <source>
        <dbReference type="EMBL" id="UOE27288.1"/>
    </source>
</evidence>